<evidence type="ECO:0000313" key="8">
    <source>
        <dbReference type="Proteomes" id="UP000278440"/>
    </source>
</evidence>
<dbReference type="Proteomes" id="UP000278440">
    <property type="component" value="Unassembled WGS sequence"/>
</dbReference>
<evidence type="ECO:0000256" key="5">
    <source>
        <dbReference type="SAM" id="MobiDB-lite"/>
    </source>
</evidence>
<evidence type="ECO:0000313" key="7">
    <source>
        <dbReference type="EMBL" id="RKT78861.1"/>
    </source>
</evidence>
<keyword evidence="8" id="KW-1185">Reference proteome</keyword>
<sequence length="409" mass="43193">MNDPTAPSRTVPRSVPDTLPDDLPDRADVVVVGAGLMGAATAWQLAARGVDAVVVEQDEPASVHGSSHGSARIVRRAYAQDDYVALTGDAFELWSELERQSGRALVRLTGGIDHGPARDPAGIRQALDRAGLATELLVAAAAEERWPGMRFAGPVLYQAQAGTVDAEQAVHAYLDVARRAGVRLVTGTEVLGIDPGRADTDDTVVRTSAGDVSCRRVVVAAGAWCADLLGGAVGLPPLRVTEHRVFHFPRLDESLVWPVTIHLDDLDVYHLPGGRDGGLGDARKVAEHVGRPSDARHRDSAVDVAARERIVRYVERWLPGLVPEPFAEATCLYTTTPSEDFVVDRVGGVVVVSACSGHGAKLSPVVGRCAAELATSAAPAYPRFALAAHSASPAATIRVGGEPQGRRTR</sequence>
<name>A0A495XWB5_9MICO</name>
<keyword evidence="3" id="KW-0274">FAD</keyword>
<dbReference type="PANTHER" id="PTHR10961:SF7">
    <property type="entry name" value="FAD DEPENDENT OXIDOREDUCTASE DOMAIN-CONTAINING PROTEIN"/>
    <property type="match status" value="1"/>
</dbReference>
<gene>
    <name evidence="7" type="ORF">DFJ68_2315</name>
</gene>
<dbReference type="Pfam" id="PF01266">
    <property type="entry name" value="DAO"/>
    <property type="match status" value="1"/>
</dbReference>
<feature type="domain" description="FAD dependent oxidoreductase" evidence="6">
    <location>
        <begin position="28"/>
        <end position="373"/>
    </location>
</feature>
<organism evidence="7 8">
    <name type="scientific">Terracoccus luteus</name>
    <dbReference type="NCBI Taxonomy" id="53356"/>
    <lineage>
        <taxon>Bacteria</taxon>
        <taxon>Bacillati</taxon>
        <taxon>Actinomycetota</taxon>
        <taxon>Actinomycetes</taxon>
        <taxon>Micrococcales</taxon>
        <taxon>Intrasporangiaceae</taxon>
        <taxon>Terracoccus</taxon>
    </lineage>
</organism>
<evidence type="ECO:0000256" key="3">
    <source>
        <dbReference type="ARBA" id="ARBA00022827"/>
    </source>
</evidence>
<keyword evidence="2" id="KW-0285">Flavoprotein</keyword>
<dbReference type="InterPro" id="IPR045170">
    <property type="entry name" value="MTOX"/>
</dbReference>
<evidence type="ECO:0000256" key="4">
    <source>
        <dbReference type="ARBA" id="ARBA00023002"/>
    </source>
</evidence>
<dbReference type="InterPro" id="IPR006076">
    <property type="entry name" value="FAD-dep_OxRdtase"/>
</dbReference>
<evidence type="ECO:0000256" key="1">
    <source>
        <dbReference type="ARBA" id="ARBA00001974"/>
    </source>
</evidence>
<dbReference type="PANTHER" id="PTHR10961">
    <property type="entry name" value="PEROXISOMAL SARCOSINE OXIDASE"/>
    <property type="match status" value="1"/>
</dbReference>
<dbReference type="AlphaFoldDB" id="A0A495XWB5"/>
<dbReference type="Gene3D" id="3.50.50.60">
    <property type="entry name" value="FAD/NAD(P)-binding domain"/>
    <property type="match status" value="1"/>
</dbReference>
<comment type="caution">
    <text evidence="7">The sequence shown here is derived from an EMBL/GenBank/DDBJ whole genome shotgun (WGS) entry which is preliminary data.</text>
</comment>
<dbReference type="InterPro" id="IPR036188">
    <property type="entry name" value="FAD/NAD-bd_sf"/>
</dbReference>
<accession>A0A495XWB5</accession>
<dbReference type="SUPFAM" id="SSF51905">
    <property type="entry name" value="FAD/NAD(P)-binding domain"/>
    <property type="match status" value="1"/>
</dbReference>
<evidence type="ECO:0000256" key="2">
    <source>
        <dbReference type="ARBA" id="ARBA00022630"/>
    </source>
</evidence>
<reference evidence="7 8" key="1">
    <citation type="submission" date="2018-10" db="EMBL/GenBank/DDBJ databases">
        <title>Sequencing the genomes of 1000 actinobacteria strains.</title>
        <authorList>
            <person name="Klenk H.-P."/>
        </authorList>
    </citation>
    <scope>NUCLEOTIDE SEQUENCE [LARGE SCALE GENOMIC DNA]</scope>
    <source>
        <strain evidence="7 8">DSM 44267</strain>
    </source>
</reference>
<dbReference type="EMBL" id="RBXT01000001">
    <property type="protein sequence ID" value="RKT78861.1"/>
    <property type="molecule type" value="Genomic_DNA"/>
</dbReference>
<evidence type="ECO:0000259" key="6">
    <source>
        <dbReference type="Pfam" id="PF01266"/>
    </source>
</evidence>
<keyword evidence="4" id="KW-0560">Oxidoreductase</keyword>
<comment type="cofactor">
    <cofactor evidence="1">
        <name>FAD</name>
        <dbReference type="ChEBI" id="CHEBI:57692"/>
    </cofactor>
</comment>
<dbReference type="GO" id="GO:0050660">
    <property type="term" value="F:flavin adenine dinucleotide binding"/>
    <property type="evidence" value="ECO:0007669"/>
    <property type="project" value="InterPro"/>
</dbReference>
<dbReference type="GO" id="GO:0008115">
    <property type="term" value="F:sarcosine oxidase activity"/>
    <property type="evidence" value="ECO:0007669"/>
    <property type="project" value="TreeGrafter"/>
</dbReference>
<dbReference type="Gene3D" id="3.30.9.10">
    <property type="entry name" value="D-Amino Acid Oxidase, subunit A, domain 2"/>
    <property type="match status" value="1"/>
</dbReference>
<dbReference type="SUPFAM" id="SSF54373">
    <property type="entry name" value="FAD-linked reductases, C-terminal domain"/>
    <property type="match status" value="1"/>
</dbReference>
<feature type="region of interest" description="Disordered" evidence="5">
    <location>
        <begin position="1"/>
        <end position="23"/>
    </location>
</feature>
<protein>
    <submittedName>
        <fullName evidence="7">Sarcosine oxidase</fullName>
    </submittedName>
</protein>
<proteinExistence type="predicted"/>